<dbReference type="SUPFAM" id="SSF109854">
    <property type="entry name" value="DinB/YfiT-like putative metalloenzymes"/>
    <property type="match status" value="1"/>
</dbReference>
<dbReference type="EMBL" id="BOQN01000085">
    <property type="protein sequence ID" value="GIM94707.1"/>
    <property type="molecule type" value="Genomic_DNA"/>
</dbReference>
<protein>
    <recommendedName>
        <fullName evidence="1">Mycothiol-dependent maleylpyruvate isomerase metal-binding domain-containing protein</fullName>
    </recommendedName>
</protein>
<dbReference type="RefSeq" id="WP_213010477.1">
    <property type="nucleotide sequence ID" value="NZ_BOQN01000085.1"/>
</dbReference>
<dbReference type="GO" id="GO:0046872">
    <property type="term" value="F:metal ion binding"/>
    <property type="evidence" value="ECO:0007669"/>
    <property type="project" value="InterPro"/>
</dbReference>
<organism evidence="2 3">
    <name type="scientific">Paractinoplanes toevensis</name>
    <dbReference type="NCBI Taxonomy" id="571911"/>
    <lineage>
        <taxon>Bacteria</taxon>
        <taxon>Bacillati</taxon>
        <taxon>Actinomycetota</taxon>
        <taxon>Actinomycetes</taxon>
        <taxon>Micromonosporales</taxon>
        <taxon>Micromonosporaceae</taxon>
        <taxon>Paractinoplanes</taxon>
    </lineage>
</organism>
<sequence>MHVGHDEARDTFLAQLSAFEVAVRDLGSRQLLAPSRCLGWTVGDLIVHVHLALQEMLLGLVSPTDAAADSDAARYWQAPTPGDDDDLDGLRFVQRLGAAYRRPSGAVTHLLPTVAGVRSATTALRPGRVRFQGQVLTTGDFLATWAVELAVHHLDLLRDDDPPVPAALRLARLTVEALVGGAFPADWTDATVALLGTGRVRPDAAQIEAAPLARELPVLT</sequence>
<accession>A0A919TGG4</accession>
<dbReference type="Pfam" id="PF11716">
    <property type="entry name" value="MDMPI_N"/>
    <property type="match status" value="1"/>
</dbReference>
<feature type="domain" description="Mycothiol-dependent maleylpyruvate isomerase metal-binding" evidence="1">
    <location>
        <begin position="15"/>
        <end position="156"/>
    </location>
</feature>
<proteinExistence type="predicted"/>
<dbReference type="Proteomes" id="UP000677082">
    <property type="component" value="Unassembled WGS sequence"/>
</dbReference>
<comment type="caution">
    <text evidence="2">The sequence shown here is derived from an EMBL/GenBank/DDBJ whole genome shotgun (WGS) entry which is preliminary data.</text>
</comment>
<evidence type="ECO:0000313" key="2">
    <source>
        <dbReference type="EMBL" id="GIM94707.1"/>
    </source>
</evidence>
<dbReference type="AlphaFoldDB" id="A0A919TGG4"/>
<name>A0A919TGG4_9ACTN</name>
<gene>
    <name evidence="2" type="ORF">Ato02nite_065000</name>
</gene>
<keyword evidence="3" id="KW-1185">Reference proteome</keyword>
<evidence type="ECO:0000313" key="3">
    <source>
        <dbReference type="Proteomes" id="UP000677082"/>
    </source>
</evidence>
<reference evidence="2 3" key="1">
    <citation type="submission" date="2021-03" db="EMBL/GenBank/DDBJ databases">
        <title>Whole genome shotgun sequence of Actinoplanes toevensis NBRC 105298.</title>
        <authorList>
            <person name="Komaki H."/>
            <person name="Tamura T."/>
        </authorList>
    </citation>
    <scope>NUCLEOTIDE SEQUENCE [LARGE SCALE GENOMIC DNA]</scope>
    <source>
        <strain evidence="2 3">NBRC 105298</strain>
    </source>
</reference>
<dbReference type="InterPro" id="IPR034660">
    <property type="entry name" value="DinB/YfiT-like"/>
</dbReference>
<evidence type="ECO:0000259" key="1">
    <source>
        <dbReference type="Pfam" id="PF11716"/>
    </source>
</evidence>
<dbReference type="Gene3D" id="1.20.120.450">
    <property type="entry name" value="dinb family like domain"/>
    <property type="match status" value="1"/>
</dbReference>
<dbReference type="InterPro" id="IPR024344">
    <property type="entry name" value="MDMPI_metal-binding"/>
</dbReference>